<dbReference type="EMBL" id="JBEWYP010000002">
    <property type="protein sequence ID" value="MET7028646.1"/>
    <property type="molecule type" value="Genomic_DNA"/>
</dbReference>
<dbReference type="RefSeq" id="WP_354617482.1">
    <property type="nucleotide sequence ID" value="NZ_JBEWYP010000002.1"/>
</dbReference>
<feature type="domain" description="DUF2383" evidence="1">
    <location>
        <begin position="8"/>
        <end position="117"/>
    </location>
</feature>
<dbReference type="InterPro" id="IPR011971">
    <property type="entry name" value="CHP02284"/>
</dbReference>
<protein>
    <submittedName>
        <fullName evidence="2">PA2169 family four-helix-bundle protein</fullName>
    </submittedName>
</protein>
<proteinExistence type="predicted"/>
<dbReference type="InterPro" id="IPR019052">
    <property type="entry name" value="DUF2383"/>
</dbReference>
<dbReference type="InterPro" id="IPR012347">
    <property type="entry name" value="Ferritin-like"/>
</dbReference>
<sequence>MNEDVKEIENRLQEIIDKNEDAIKGFQKAAENSKDVGTKSYFLERVKNRKNFLAQLKNASPELSLGNEEIEGTTAGAAHRTWMDIKAFFSNDNDESMLEEAVRGDKSAVEEYNEVLAETHVPARVKEILREQRDAIQNDLETSDILEDFR</sequence>
<reference evidence="2 3" key="1">
    <citation type="submission" date="2024-07" db="EMBL/GenBank/DDBJ databases">
        <title>The genome sequence of type strain Sediminicola luteus GDMCC 1.2596T.</title>
        <authorList>
            <person name="Liu Y."/>
        </authorList>
    </citation>
    <scope>NUCLEOTIDE SEQUENCE [LARGE SCALE GENOMIC DNA]</scope>
    <source>
        <strain evidence="2 3">GDMCC 1.2596</strain>
    </source>
</reference>
<evidence type="ECO:0000313" key="3">
    <source>
        <dbReference type="Proteomes" id="UP001549773"/>
    </source>
</evidence>
<keyword evidence="3" id="KW-1185">Reference proteome</keyword>
<dbReference type="NCBIfam" id="TIGR02284">
    <property type="entry name" value="PA2169 family four-helix-bundle protein"/>
    <property type="match status" value="1"/>
</dbReference>
<evidence type="ECO:0000313" key="2">
    <source>
        <dbReference type="EMBL" id="MET7028646.1"/>
    </source>
</evidence>
<accession>A0ABV2TTP8</accession>
<dbReference type="Proteomes" id="UP001549773">
    <property type="component" value="Unassembled WGS sequence"/>
</dbReference>
<evidence type="ECO:0000259" key="1">
    <source>
        <dbReference type="Pfam" id="PF09537"/>
    </source>
</evidence>
<dbReference type="Gene3D" id="1.20.1260.10">
    <property type="match status" value="1"/>
</dbReference>
<organism evidence="2 3">
    <name type="scientific">Sediminicola luteus</name>
    <dbReference type="NCBI Taxonomy" id="319238"/>
    <lineage>
        <taxon>Bacteria</taxon>
        <taxon>Pseudomonadati</taxon>
        <taxon>Bacteroidota</taxon>
        <taxon>Flavobacteriia</taxon>
        <taxon>Flavobacteriales</taxon>
        <taxon>Flavobacteriaceae</taxon>
        <taxon>Sediminicola</taxon>
    </lineage>
</organism>
<comment type="caution">
    <text evidence="2">The sequence shown here is derived from an EMBL/GenBank/DDBJ whole genome shotgun (WGS) entry which is preliminary data.</text>
</comment>
<dbReference type="Pfam" id="PF09537">
    <property type="entry name" value="DUF2383"/>
    <property type="match status" value="1"/>
</dbReference>
<gene>
    <name evidence="2" type="ORF">ABXZ32_04525</name>
</gene>
<name>A0ABV2TTP8_9FLAO</name>